<feature type="domain" description="Non-reducing end beta-L-arabinofuranosidase-like GH127 middle" evidence="5">
    <location>
        <begin position="424"/>
        <end position="519"/>
    </location>
</feature>
<feature type="signal peptide" evidence="1">
    <location>
        <begin position="1"/>
        <end position="20"/>
    </location>
</feature>
<dbReference type="PANTHER" id="PTHR31151:SF0">
    <property type="entry name" value="PROLINE-TRNA LIGASE (DUF1680)"/>
    <property type="match status" value="1"/>
</dbReference>
<feature type="chain" id="PRO_5012781317" evidence="1">
    <location>
        <begin position="21"/>
        <end position="791"/>
    </location>
</feature>
<dbReference type="Pfam" id="PF20736">
    <property type="entry name" value="Glyco_hydro127M"/>
    <property type="match status" value="1"/>
</dbReference>
<dbReference type="InterPro" id="IPR032275">
    <property type="entry name" value="DUF4986"/>
</dbReference>
<gene>
    <name evidence="6" type="ORF">KL86DYS1_31361</name>
</gene>
<accession>A0A212K3U6</accession>
<feature type="domain" description="Glycoside hydrolase GH146 substrate-binding" evidence="4">
    <location>
        <begin position="654"/>
        <end position="785"/>
    </location>
</feature>
<evidence type="ECO:0000259" key="3">
    <source>
        <dbReference type="Pfam" id="PF16375"/>
    </source>
</evidence>
<dbReference type="Pfam" id="PF20620">
    <property type="entry name" value="DUF6805"/>
    <property type="match status" value="1"/>
</dbReference>
<dbReference type="Pfam" id="PF16375">
    <property type="entry name" value="DUF4986"/>
    <property type="match status" value="1"/>
</dbReference>
<evidence type="ECO:0000259" key="2">
    <source>
        <dbReference type="Pfam" id="PF07944"/>
    </source>
</evidence>
<feature type="domain" description="DUF4986" evidence="3">
    <location>
        <begin position="547"/>
        <end position="630"/>
    </location>
</feature>
<dbReference type="InterPro" id="IPR012878">
    <property type="entry name" value="Beta-AFase-like_GH127_cat"/>
</dbReference>
<feature type="domain" description="Non-reducing end beta-L-arabinofuranosidase-like GH127 catalytic" evidence="2">
    <location>
        <begin position="33"/>
        <end position="414"/>
    </location>
</feature>
<evidence type="ECO:0000259" key="4">
    <source>
        <dbReference type="Pfam" id="PF20620"/>
    </source>
</evidence>
<dbReference type="InterPro" id="IPR049046">
    <property type="entry name" value="Beta-AFase-like_GH127_middle"/>
</dbReference>
<evidence type="ECO:0000256" key="1">
    <source>
        <dbReference type="SAM" id="SignalP"/>
    </source>
</evidence>
<dbReference type="InterPro" id="IPR046544">
    <property type="entry name" value="GH146_SB_dom"/>
</dbReference>
<dbReference type="GO" id="GO:0005975">
    <property type="term" value="P:carbohydrate metabolic process"/>
    <property type="evidence" value="ECO:0007669"/>
    <property type="project" value="InterPro"/>
</dbReference>
<proteinExistence type="predicted"/>
<organism evidence="6">
    <name type="scientific">uncultured Dysgonomonas sp</name>
    <dbReference type="NCBI Taxonomy" id="206096"/>
    <lineage>
        <taxon>Bacteria</taxon>
        <taxon>Pseudomonadati</taxon>
        <taxon>Bacteroidota</taxon>
        <taxon>Bacteroidia</taxon>
        <taxon>Bacteroidales</taxon>
        <taxon>Dysgonomonadaceae</taxon>
        <taxon>Dysgonomonas</taxon>
        <taxon>environmental samples</taxon>
    </lineage>
</organism>
<evidence type="ECO:0000313" key="6">
    <source>
        <dbReference type="EMBL" id="SBW06389.1"/>
    </source>
</evidence>
<keyword evidence="1" id="KW-0732">Signal</keyword>
<dbReference type="PANTHER" id="PTHR31151">
    <property type="entry name" value="PROLINE-TRNA LIGASE (DUF1680)"/>
    <property type="match status" value="1"/>
</dbReference>
<evidence type="ECO:0000259" key="5">
    <source>
        <dbReference type="Pfam" id="PF20736"/>
    </source>
</evidence>
<dbReference type="InterPro" id="IPR008928">
    <property type="entry name" value="6-hairpin_glycosidase_sf"/>
</dbReference>
<dbReference type="EMBL" id="FLUM01000003">
    <property type="protein sequence ID" value="SBW06389.1"/>
    <property type="molecule type" value="Genomic_DNA"/>
</dbReference>
<dbReference type="Pfam" id="PF07944">
    <property type="entry name" value="Beta-AFase-like_GH127_cat"/>
    <property type="match status" value="1"/>
</dbReference>
<dbReference type="AlphaFoldDB" id="A0A212K3U6"/>
<sequence>MKKIVLSLFIAFLCTSHTIAQISTKIECFDLSDVRLLDSPFKHAEDLDKQYLQELKADRLLSPFLRESGLTPKAESYTNWENTGLDGHIGGHYLSALSLMYASTGDKQIKKRLDYMVSELKHCQDANGNGYIGGVPGGKAIWEEVANGNIRAGGFDLNGKWVPLYNIHKTYAGLRDAYLYANNDMAKEMLIKMTDWAINLVSKLSEEQIQDMLRSEHGGLNETFADVAAITGDKKYLKLAHQFSHQLVLNPLLNHEDKLTGMHANTQIPKVLGFKRIADVEGNESWSEASRFFWETVVERRSVSIGGNSVGEHFNPTNDFSRVIKSIEGPETCNTYNMLRLSKMLYQTSQDEKYMDYYERALYNHILSTQNPEQGGFVYFTQMRPGHYRVYSQPQTSFWCCVGSGIENHAKYGEMIYAHTDNELYVNLFIPSRLNWKEKKVEVIQENAFPDEAKTQLTINSEKTTAFTLKLRYPAWVEKGAVRVTVNGKDYPVSQDPASYISIDRKWKKGDKVVMEMPMRITVEQLPDKSNYYSIFYGPITLAAKTGTEDMTGLYADDSRGGHIAHGKQIPMKDMPIIVSDPERIASLVKPVQGKPLTFHLSGLYPEKYAAGLELIPFFRLHESRYIIYWPQATAEGVKEIQQKIEDEERERIKLDGITADKVVCGEQQPESDHFIQSDKSNTGFIDDIHWREAKGWFSYQLKNAGKNANHLYLKYFDRDQNRNFDVLINDQKVASMSLKGDGGDSLFTSTYPVPESEKGKEILEVKIVAVPNSVTTKIAEVRILSEDYKH</sequence>
<name>A0A212K3U6_9BACT</name>
<protein>
    <submittedName>
        <fullName evidence="6">Uncharacterized protein</fullName>
    </submittedName>
</protein>
<dbReference type="RefSeq" id="WP_296944051.1">
    <property type="nucleotide sequence ID" value="NZ_LT599032.1"/>
</dbReference>
<dbReference type="SUPFAM" id="SSF48208">
    <property type="entry name" value="Six-hairpin glycosidases"/>
    <property type="match status" value="1"/>
</dbReference>
<reference evidence="6" key="1">
    <citation type="submission" date="2016-04" db="EMBL/GenBank/DDBJ databases">
        <authorList>
            <person name="Evans L.H."/>
            <person name="Alamgir A."/>
            <person name="Owens N."/>
            <person name="Weber N.D."/>
            <person name="Virtaneva K."/>
            <person name="Barbian K."/>
            <person name="Babar A."/>
            <person name="Rosenke K."/>
        </authorList>
    </citation>
    <scope>NUCLEOTIDE SEQUENCE</scope>
    <source>
        <strain evidence="6">86-1</strain>
    </source>
</reference>